<accession>A0A158ESH3</accession>
<dbReference type="InterPro" id="IPR005471">
    <property type="entry name" value="Tscrpt_reg_IclR_N"/>
</dbReference>
<dbReference type="InterPro" id="IPR050707">
    <property type="entry name" value="HTH_MetabolicPath_Reg"/>
</dbReference>
<feature type="domain" description="IclR-ED" evidence="5">
    <location>
        <begin position="77"/>
        <end position="261"/>
    </location>
</feature>
<dbReference type="Proteomes" id="UP000054893">
    <property type="component" value="Unassembled WGS sequence"/>
</dbReference>
<keyword evidence="1" id="KW-0805">Transcription regulation</keyword>
<dbReference type="EMBL" id="FCOC02000001">
    <property type="protein sequence ID" value="SAL10497.1"/>
    <property type="molecule type" value="Genomic_DNA"/>
</dbReference>
<dbReference type="Pfam" id="PF09339">
    <property type="entry name" value="HTH_IclR"/>
    <property type="match status" value="1"/>
</dbReference>
<evidence type="ECO:0000256" key="1">
    <source>
        <dbReference type="ARBA" id="ARBA00023015"/>
    </source>
</evidence>
<dbReference type="Gene3D" id="3.30.450.40">
    <property type="match status" value="1"/>
</dbReference>
<evidence type="ECO:0000256" key="3">
    <source>
        <dbReference type="ARBA" id="ARBA00023163"/>
    </source>
</evidence>
<dbReference type="InterPro" id="IPR036390">
    <property type="entry name" value="WH_DNA-bd_sf"/>
</dbReference>
<keyword evidence="2" id="KW-0238">DNA-binding</keyword>
<evidence type="ECO:0000256" key="2">
    <source>
        <dbReference type="ARBA" id="ARBA00023125"/>
    </source>
</evidence>
<dbReference type="SUPFAM" id="SSF46785">
    <property type="entry name" value="Winged helix' DNA-binding domain"/>
    <property type="match status" value="1"/>
</dbReference>
<dbReference type="GO" id="GO:0003677">
    <property type="term" value="F:DNA binding"/>
    <property type="evidence" value="ECO:0007669"/>
    <property type="project" value="UniProtKB-KW"/>
</dbReference>
<protein>
    <submittedName>
        <fullName evidence="6">IclR family transcriptional regulator</fullName>
    </submittedName>
</protein>
<dbReference type="PROSITE" id="PS51078">
    <property type="entry name" value="ICLR_ED"/>
    <property type="match status" value="1"/>
</dbReference>
<dbReference type="PROSITE" id="PS51077">
    <property type="entry name" value="HTH_ICLR"/>
    <property type="match status" value="1"/>
</dbReference>
<gene>
    <name evidence="6" type="ORF">AWB64_00287</name>
</gene>
<dbReference type="PANTHER" id="PTHR30136">
    <property type="entry name" value="HELIX-TURN-HELIX TRANSCRIPTIONAL REGULATOR, ICLR FAMILY"/>
    <property type="match status" value="1"/>
</dbReference>
<sequence length="264" mass="28778">MSEQDNPEDSRLFITSLARGLHLLAAFREDHSSMKLADLALAANMSKSAAQRFTHTLVTLGYLRKNDVSKEYSLAPRSLEVGLRYLQTSQLISNANPYLHSLNRACQETCSLAELDGLDMVYVSRFPAQKEMFVNMPIGMRLPVYCTASGRALLSRLEPERASEMLAACTRVAYTTETITDLAKLEALLAEARTNGFAWANGEYYNGDINVSAAILAPNGKPVGSVNVSAPSSRWTLAKVIDEIGPQVLETARAIGGSSTSRAR</sequence>
<proteinExistence type="predicted"/>
<dbReference type="Pfam" id="PF01614">
    <property type="entry name" value="IclR_C"/>
    <property type="match status" value="1"/>
</dbReference>
<evidence type="ECO:0000259" key="5">
    <source>
        <dbReference type="PROSITE" id="PS51078"/>
    </source>
</evidence>
<evidence type="ECO:0000313" key="7">
    <source>
        <dbReference type="Proteomes" id="UP000054893"/>
    </source>
</evidence>
<dbReference type="SMART" id="SM00346">
    <property type="entry name" value="HTH_ICLR"/>
    <property type="match status" value="1"/>
</dbReference>
<feature type="domain" description="HTH iclR-type" evidence="4">
    <location>
        <begin position="14"/>
        <end position="76"/>
    </location>
</feature>
<dbReference type="OrthoDB" id="5401369at2"/>
<evidence type="ECO:0000313" key="6">
    <source>
        <dbReference type="EMBL" id="SAL10497.1"/>
    </source>
</evidence>
<keyword evidence="3" id="KW-0804">Transcription</keyword>
<reference evidence="6 7" key="1">
    <citation type="submission" date="2016-01" db="EMBL/GenBank/DDBJ databases">
        <authorList>
            <person name="Oliw E.H."/>
        </authorList>
    </citation>
    <scope>NUCLEOTIDE SEQUENCE [LARGE SCALE GENOMIC DNA]</scope>
    <source>
        <strain evidence="6">LMG 22029</strain>
    </source>
</reference>
<evidence type="ECO:0000259" key="4">
    <source>
        <dbReference type="PROSITE" id="PS51077"/>
    </source>
</evidence>
<dbReference type="InterPro" id="IPR014757">
    <property type="entry name" value="Tscrpt_reg_IclR_C"/>
</dbReference>
<dbReference type="SUPFAM" id="SSF55781">
    <property type="entry name" value="GAF domain-like"/>
    <property type="match status" value="1"/>
</dbReference>
<dbReference type="InterPro" id="IPR029016">
    <property type="entry name" value="GAF-like_dom_sf"/>
</dbReference>
<dbReference type="GO" id="GO:0045892">
    <property type="term" value="P:negative regulation of DNA-templated transcription"/>
    <property type="evidence" value="ECO:0007669"/>
    <property type="project" value="TreeGrafter"/>
</dbReference>
<organism evidence="6 7">
    <name type="scientific">Caballeronia sordidicola</name>
    <name type="common">Burkholderia sordidicola</name>
    <dbReference type="NCBI Taxonomy" id="196367"/>
    <lineage>
        <taxon>Bacteria</taxon>
        <taxon>Pseudomonadati</taxon>
        <taxon>Pseudomonadota</taxon>
        <taxon>Betaproteobacteria</taxon>
        <taxon>Burkholderiales</taxon>
        <taxon>Burkholderiaceae</taxon>
        <taxon>Caballeronia</taxon>
    </lineage>
</organism>
<dbReference type="InterPro" id="IPR036388">
    <property type="entry name" value="WH-like_DNA-bd_sf"/>
</dbReference>
<dbReference type="RefSeq" id="WP_060816828.1">
    <property type="nucleotide sequence ID" value="NZ_FCOC02000001.1"/>
</dbReference>
<dbReference type="AlphaFoldDB" id="A0A158ESH3"/>
<name>A0A158ESH3_CABSO</name>
<dbReference type="Gene3D" id="1.10.10.10">
    <property type="entry name" value="Winged helix-like DNA-binding domain superfamily/Winged helix DNA-binding domain"/>
    <property type="match status" value="1"/>
</dbReference>
<dbReference type="GO" id="GO:0003700">
    <property type="term" value="F:DNA-binding transcription factor activity"/>
    <property type="evidence" value="ECO:0007669"/>
    <property type="project" value="TreeGrafter"/>
</dbReference>
<dbReference type="PANTHER" id="PTHR30136:SF34">
    <property type="entry name" value="TRANSCRIPTIONAL REGULATOR"/>
    <property type="match status" value="1"/>
</dbReference>